<dbReference type="Proteomes" id="UP001149009">
    <property type="component" value="Unassembled WGS sequence"/>
</dbReference>
<dbReference type="GO" id="GO:0005524">
    <property type="term" value="F:ATP binding"/>
    <property type="evidence" value="ECO:0007669"/>
    <property type="project" value="UniProtKB-UniRule"/>
</dbReference>
<keyword evidence="11 13" id="KW-0443">Lipid metabolism</keyword>
<comment type="catalytic activity">
    <reaction evidence="13">
        <text>a lipid A disaccharide + ATP = a lipid IVA + ADP + H(+)</text>
        <dbReference type="Rhea" id="RHEA:67840"/>
        <dbReference type="ChEBI" id="CHEBI:15378"/>
        <dbReference type="ChEBI" id="CHEBI:30616"/>
        <dbReference type="ChEBI" id="CHEBI:176343"/>
        <dbReference type="ChEBI" id="CHEBI:176425"/>
        <dbReference type="ChEBI" id="CHEBI:456216"/>
        <dbReference type="EC" id="2.7.1.130"/>
    </reaction>
</comment>
<evidence type="ECO:0000256" key="9">
    <source>
        <dbReference type="ARBA" id="ARBA00022777"/>
    </source>
</evidence>
<dbReference type="GO" id="GO:0009245">
    <property type="term" value="P:lipid A biosynthetic process"/>
    <property type="evidence" value="ECO:0007669"/>
    <property type="project" value="UniProtKB-UniRule"/>
</dbReference>
<evidence type="ECO:0000256" key="8">
    <source>
        <dbReference type="ARBA" id="ARBA00022741"/>
    </source>
</evidence>
<dbReference type="EC" id="2.7.1.130" evidence="3 13"/>
<evidence type="ECO:0000256" key="12">
    <source>
        <dbReference type="ARBA" id="ARBA00029757"/>
    </source>
</evidence>
<evidence type="ECO:0000256" key="4">
    <source>
        <dbReference type="ARBA" id="ARBA00016436"/>
    </source>
</evidence>
<comment type="pathway">
    <text evidence="2 13">Glycolipid biosynthesis; lipid IV(A) biosynthesis; lipid IV(A) from (3R)-3-hydroxytetradecanoyl-[acyl-carrier-protein] and UDP-N-acetyl-alpha-D-glucosamine: step 6/6.</text>
</comment>
<comment type="similarity">
    <text evidence="13">Belongs to the LpxK family.</text>
</comment>
<dbReference type="InterPro" id="IPR027417">
    <property type="entry name" value="P-loop_NTPase"/>
</dbReference>
<evidence type="ECO:0000313" key="15">
    <source>
        <dbReference type="Proteomes" id="UP001149009"/>
    </source>
</evidence>
<evidence type="ECO:0000256" key="10">
    <source>
        <dbReference type="ARBA" id="ARBA00022840"/>
    </source>
</evidence>
<evidence type="ECO:0000313" key="14">
    <source>
        <dbReference type="EMBL" id="MCT8990208.1"/>
    </source>
</evidence>
<dbReference type="RefSeq" id="WP_261515065.1">
    <property type="nucleotide sequence ID" value="NZ_JAODNV010000008.1"/>
</dbReference>
<evidence type="ECO:0000256" key="5">
    <source>
        <dbReference type="ARBA" id="ARBA00022516"/>
    </source>
</evidence>
<dbReference type="GO" id="GO:0005886">
    <property type="term" value="C:plasma membrane"/>
    <property type="evidence" value="ECO:0007669"/>
    <property type="project" value="TreeGrafter"/>
</dbReference>
<protein>
    <recommendedName>
        <fullName evidence="4 13">Tetraacyldisaccharide 4'-kinase</fullName>
        <ecNumber evidence="3 13">2.7.1.130</ecNumber>
    </recommendedName>
    <alternativeName>
        <fullName evidence="12 13">Lipid A 4'-kinase</fullName>
    </alternativeName>
</protein>
<comment type="caution">
    <text evidence="14">The sequence shown here is derived from an EMBL/GenBank/DDBJ whole genome shotgun (WGS) entry which is preliminary data.</text>
</comment>
<dbReference type="GO" id="GO:0009244">
    <property type="term" value="P:lipopolysaccharide core region biosynthetic process"/>
    <property type="evidence" value="ECO:0007669"/>
    <property type="project" value="TreeGrafter"/>
</dbReference>
<dbReference type="PANTHER" id="PTHR42724">
    <property type="entry name" value="TETRAACYLDISACCHARIDE 4'-KINASE"/>
    <property type="match status" value="1"/>
</dbReference>
<reference evidence="14" key="1">
    <citation type="submission" date="2022-08" db="EMBL/GenBank/DDBJ databases">
        <title>Chelativorans sichuanense sp. nov., a paraffin oil-degrading bacterium isolated from a mixture of oil-based drill cuttings and paddy soil.</title>
        <authorList>
            <person name="Yu J."/>
            <person name="Liu H."/>
            <person name="Chen Q."/>
        </authorList>
    </citation>
    <scope>NUCLEOTIDE SEQUENCE</scope>
    <source>
        <strain evidence="14">SCAU 2101</strain>
    </source>
</reference>
<dbReference type="Pfam" id="PF02606">
    <property type="entry name" value="LpxK"/>
    <property type="match status" value="1"/>
</dbReference>
<dbReference type="InterPro" id="IPR003758">
    <property type="entry name" value="LpxK"/>
</dbReference>
<keyword evidence="10 13" id="KW-0067">ATP-binding</keyword>
<evidence type="ECO:0000256" key="6">
    <source>
        <dbReference type="ARBA" id="ARBA00022556"/>
    </source>
</evidence>
<evidence type="ECO:0000256" key="13">
    <source>
        <dbReference type="HAMAP-Rule" id="MF_00409"/>
    </source>
</evidence>
<evidence type="ECO:0000256" key="7">
    <source>
        <dbReference type="ARBA" id="ARBA00022679"/>
    </source>
</evidence>
<keyword evidence="8 13" id="KW-0547">Nucleotide-binding</keyword>
<evidence type="ECO:0000256" key="11">
    <source>
        <dbReference type="ARBA" id="ARBA00023098"/>
    </source>
</evidence>
<accession>A0A9X2X7Q8</accession>
<keyword evidence="9 13" id="KW-0418">Kinase</keyword>
<dbReference type="GO" id="GO:0009029">
    <property type="term" value="F:lipid-A 4'-kinase activity"/>
    <property type="evidence" value="ECO:0007669"/>
    <property type="project" value="UniProtKB-UniRule"/>
</dbReference>
<organism evidence="14 15">
    <name type="scientific">Chelativorans petroleitrophicus</name>
    <dbReference type="NCBI Taxonomy" id="2975484"/>
    <lineage>
        <taxon>Bacteria</taxon>
        <taxon>Pseudomonadati</taxon>
        <taxon>Pseudomonadota</taxon>
        <taxon>Alphaproteobacteria</taxon>
        <taxon>Hyphomicrobiales</taxon>
        <taxon>Phyllobacteriaceae</taxon>
        <taxon>Chelativorans</taxon>
    </lineage>
</organism>
<keyword evidence="7 13" id="KW-0808">Transferase</keyword>
<dbReference type="HAMAP" id="MF_00409">
    <property type="entry name" value="LpxK"/>
    <property type="match status" value="1"/>
</dbReference>
<dbReference type="SUPFAM" id="SSF52540">
    <property type="entry name" value="P-loop containing nucleoside triphosphate hydrolases"/>
    <property type="match status" value="1"/>
</dbReference>
<comment type="function">
    <text evidence="1 13">Transfers the gamma-phosphate of ATP to the 4'-position of a tetraacyldisaccharide 1-phosphate intermediate (termed DS-1-P) to form tetraacyldisaccharide 1,4'-bis-phosphate (lipid IVA).</text>
</comment>
<dbReference type="EMBL" id="JAODNV010000008">
    <property type="protein sequence ID" value="MCT8990208.1"/>
    <property type="molecule type" value="Genomic_DNA"/>
</dbReference>
<keyword evidence="5 13" id="KW-0444">Lipid biosynthesis</keyword>
<evidence type="ECO:0000256" key="1">
    <source>
        <dbReference type="ARBA" id="ARBA00002274"/>
    </source>
</evidence>
<evidence type="ECO:0000256" key="3">
    <source>
        <dbReference type="ARBA" id="ARBA00012071"/>
    </source>
</evidence>
<keyword evidence="15" id="KW-1185">Reference proteome</keyword>
<dbReference type="PANTHER" id="PTHR42724:SF1">
    <property type="entry name" value="TETRAACYLDISACCHARIDE 4'-KINASE, MITOCHONDRIAL-RELATED"/>
    <property type="match status" value="1"/>
</dbReference>
<name>A0A9X2X7Q8_9HYPH</name>
<keyword evidence="6 13" id="KW-0441">Lipid A biosynthesis</keyword>
<evidence type="ECO:0000256" key="2">
    <source>
        <dbReference type="ARBA" id="ARBA00004870"/>
    </source>
</evidence>
<proteinExistence type="inferred from homology"/>
<gene>
    <name evidence="13 14" type="primary">lpxK</name>
    <name evidence="14" type="ORF">NYR54_07855</name>
</gene>
<dbReference type="AlphaFoldDB" id="A0A9X2X7Q8"/>
<dbReference type="NCBIfam" id="TIGR00682">
    <property type="entry name" value="lpxK"/>
    <property type="match status" value="1"/>
</dbReference>
<feature type="binding site" evidence="13">
    <location>
        <begin position="56"/>
        <end position="63"/>
    </location>
    <ligand>
        <name>ATP</name>
        <dbReference type="ChEBI" id="CHEBI:30616"/>
    </ligand>
</feature>
<sequence length="345" mass="37173">MSGLSEAPPFWWTKADWRAWALWPLSAVYGLVAGSRMATARREPIPAAVLCVGNFTVGGEGKTPVSIALAKEARRQKLKAGFLSRGYGGGITGPHLVDADHDGARAVGDEPLLLARHAPTVISANRAAGARRLVEEGCDFIIMDDGFQSARIHMDYALIVVDARRGLGNGHVIPGGPLRAPLIEQMRHADAVLTMGSGDAAEIVIRRAARAGRPVFSAHLRPRNARGLKGQRVLAFAGIGNPEKFYDTLRDVGAVIVSTRTFPDHHPFSEEEMAELAAEAAANSLELVTTEKDLVRLKHGSKAMLDFAASVKTLPVEAVFDGVGTAEAIVRETLKRWRERMLQTP</sequence>